<evidence type="ECO:0000313" key="2">
    <source>
        <dbReference type="Proteomes" id="UP000375525"/>
    </source>
</evidence>
<dbReference type="AlphaFoldDB" id="A0A5E7P6P8"/>
<dbReference type="RefSeq" id="WP_191624741.1">
    <property type="nucleotide sequence ID" value="NZ_CABVIH010000029.1"/>
</dbReference>
<gene>
    <name evidence="1" type="ORF">PS880_05022</name>
</gene>
<proteinExistence type="predicted"/>
<dbReference type="Proteomes" id="UP000375525">
    <property type="component" value="Unassembled WGS sequence"/>
</dbReference>
<protein>
    <submittedName>
        <fullName evidence="1">Uncharacterized protein</fullName>
    </submittedName>
</protein>
<accession>A0A5E7P6P8</accession>
<evidence type="ECO:0000313" key="1">
    <source>
        <dbReference type="EMBL" id="VVP44490.1"/>
    </source>
</evidence>
<organism evidence="1 2">
    <name type="scientific">Pseudomonas fluorescens</name>
    <dbReference type="NCBI Taxonomy" id="294"/>
    <lineage>
        <taxon>Bacteria</taxon>
        <taxon>Pseudomonadati</taxon>
        <taxon>Pseudomonadota</taxon>
        <taxon>Gammaproteobacteria</taxon>
        <taxon>Pseudomonadales</taxon>
        <taxon>Pseudomonadaceae</taxon>
        <taxon>Pseudomonas</taxon>
    </lineage>
</organism>
<name>A0A5E7P6P8_PSEFL</name>
<reference evidence="1 2" key="1">
    <citation type="submission" date="2019-09" db="EMBL/GenBank/DDBJ databases">
        <authorList>
            <person name="Chandra G."/>
            <person name="Truman W A."/>
        </authorList>
    </citation>
    <scope>NUCLEOTIDE SEQUENCE [LARGE SCALE GENOMIC DNA]</scope>
    <source>
        <strain evidence="1">PS880</strain>
    </source>
</reference>
<sequence length="55" mass="6095">MTAYTAENFLSSSRFLEVPIEDAVRLLAKTNGQSYALTLRALAQEVPNVVREVPN</sequence>
<dbReference type="EMBL" id="CABVIH010000029">
    <property type="protein sequence ID" value="VVP44490.1"/>
    <property type="molecule type" value="Genomic_DNA"/>
</dbReference>